<proteinExistence type="predicted"/>
<evidence type="ECO:0000313" key="2">
    <source>
        <dbReference type="EMBL" id="CAL8070565.1"/>
    </source>
</evidence>
<sequence>MALANIFNVAAYSMNPNRWKEYNLGLVGAHIIAAQCLLGTVVFSLTFCKNPDAIQGINEFIKWETVLSDRFERRRESIEVIDVLLIIMQLGGIVMPFGIYMTIFFHFDPFYFIFEEFILTNPIFRSNLEILLGLLTRSVIMLGAFECVRTLGFVFYLFAILVNRMGKCADILLFPSGDNGVKLAVKYYSEFIVVYRMFKSWFLDFLSILVSLAFWVVIVLCWVAIRGSETVPMFMYLQIIIVGFSFIVLYVFLLNLLTDLGERCTEAVMKCRRESRFVGEMSWCTKDKKQKFALKMEATALHPISISYGPFVNIDKEFLLSLLHTELNRLVDALVMFA</sequence>
<feature type="transmembrane region" description="Helical" evidence="1">
    <location>
        <begin position="231"/>
        <end position="253"/>
    </location>
</feature>
<dbReference type="EMBL" id="CAXLJM020000004">
    <property type="protein sequence ID" value="CAL8070565.1"/>
    <property type="molecule type" value="Genomic_DNA"/>
</dbReference>
<keyword evidence="1" id="KW-1133">Transmembrane helix</keyword>
<evidence type="ECO:0000313" key="3">
    <source>
        <dbReference type="Proteomes" id="UP001642540"/>
    </source>
</evidence>
<feature type="transmembrane region" description="Helical" evidence="1">
    <location>
        <begin position="201"/>
        <end position="225"/>
    </location>
</feature>
<name>A0ABP1PPB1_9HEXA</name>
<keyword evidence="1" id="KW-0472">Membrane</keyword>
<keyword evidence="3" id="KW-1185">Reference proteome</keyword>
<accession>A0ABP1PPB1</accession>
<evidence type="ECO:0000256" key="1">
    <source>
        <dbReference type="SAM" id="Phobius"/>
    </source>
</evidence>
<reference evidence="2 3" key="1">
    <citation type="submission" date="2024-08" db="EMBL/GenBank/DDBJ databases">
        <authorList>
            <person name="Cucini C."/>
            <person name="Frati F."/>
        </authorList>
    </citation>
    <scope>NUCLEOTIDE SEQUENCE [LARGE SCALE GENOMIC DNA]</scope>
</reference>
<protein>
    <recommendedName>
        <fullName evidence="4">Gustatory receptor</fullName>
    </recommendedName>
</protein>
<feature type="transmembrane region" description="Helical" evidence="1">
    <location>
        <begin position="24"/>
        <end position="48"/>
    </location>
</feature>
<organism evidence="2 3">
    <name type="scientific">Orchesella dallaii</name>
    <dbReference type="NCBI Taxonomy" id="48710"/>
    <lineage>
        <taxon>Eukaryota</taxon>
        <taxon>Metazoa</taxon>
        <taxon>Ecdysozoa</taxon>
        <taxon>Arthropoda</taxon>
        <taxon>Hexapoda</taxon>
        <taxon>Collembola</taxon>
        <taxon>Entomobryomorpha</taxon>
        <taxon>Entomobryoidea</taxon>
        <taxon>Orchesellidae</taxon>
        <taxon>Orchesellinae</taxon>
        <taxon>Orchesella</taxon>
    </lineage>
</organism>
<evidence type="ECO:0008006" key="4">
    <source>
        <dbReference type="Google" id="ProtNLM"/>
    </source>
</evidence>
<comment type="caution">
    <text evidence="2">The sequence shown here is derived from an EMBL/GenBank/DDBJ whole genome shotgun (WGS) entry which is preliminary data.</text>
</comment>
<gene>
    <name evidence="2" type="ORF">ODALV1_LOCUS1306</name>
</gene>
<feature type="transmembrane region" description="Helical" evidence="1">
    <location>
        <begin position="83"/>
        <end position="107"/>
    </location>
</feature>
<feature type="transmembrane region" description="Helical" evidence="1">
    <location>
        <begin position="139"/>
        <end position="162"/>
    </location>
</feature>
<dbReference type="Proteomes" id="UP001642540">
    <property type="component" value="Unassembled WGS sequence"/>
</dbReference>
<keyword evidence="1" id="KW-0812">Transmembrane</keyword>